<feature type="domain" description="C2H2-type" evidence="7">
    <location>
        <begin position="136"/>
        <end position="165"/>
    </location>
</feature>
<evidence type="ECO:0000313" key="8">
    <source>
        <dbReference type="Ensembl" id="ENSCCRP00015083652.1"/>
    </source>
</evidence>
<feature type="domain" description="C2H2-type" evidence="7">
    <location>
        <begin position="418"/>
        <end position="445"/>
    </location>
</feature>
<dbReference type="AlphaFoldDB" id="A0A8C1XNK7"/>
<feature type="domain" description="C2H2-type" evidence="7">
    <location>
        <begin position="108"/>
        <end position="135"/>
    </location>
</feature>
<evidence type="ECO:0000256" key="2">
    <source>
        <dbReference type="ARBA" id="ARBA00022737"/>
    </source>
</evidence>
<dbReference type="PROSITE" id="PS50157">
    <property type="entry name" value="ZINC_FINGER_C2H2_2"/>
    <property type="match status" value="7"/>
</dbReference>
<dbReference type="InterPro" id="IPR036236">
    <property type="entry name" value="Znf_C2H2_sf"/>
</dbReference>
<dbReference type="FunFam" id="3.30.160.60:FF:000100">
    <property type="entry name" value="Zinc finger 45-like"/>
    <property type="match status" value="2"/>
</dbReference>
<dbReference type="SUPFAM" id="SSF57667">
    <property type="entry name" value="beta-beta-alpha zinc fingers"/>
    <property type="match status" value="4"/>
</dbReference>
<dbReference type="PANTHER" id="PTHR24379">
    <property type="entry name" value="KRAB AND ZINC FINGER DOMAIN-CONTAINING"/>
    <property type="match status" value="1"/>
</dbReference>
<name>A0A8C1XNK7_CYPCA</name>
<keyword evidence="4" id="KW-0862">Zinc</keyword>
<feature type="domain" description="C2H2-type" evidence="7">
    <location>
        <begin position="363"/>
        <end position="390"/>
    </location>
</feature>
<reference evidence="8" key="1">
    <citation type="submission" date="2025-08" db="UniProtKB">
        <authorList>
            <consortium name="Ensembl"/>
        </authorList>
    </citation>
    <scope>IDENTIFICATION</scope>
</reference>
<evidence type="ECO:0000313" key="9">
    <source>
        <dbReference type="Proteomes" id="UP000694700"/>
    </source>
</evidence>
<dbReference type="Pfam" id="PF00096">
    <property type="entry name" value="zf-C2H2"/>
    <property type="match status" value="3"/>
</dbReference>
<feature type="domain" description="C2H2-type" evidence="7">
    <location>
        <begin position="214"/>
        <end position="242"/>
    </location>
</feature>
<sequence>MVTKSSARASRTKLKLKPKREKEQMRRANLSSNVHNALNVSDLAVSSRDTYLFIQRKLHMPACIVDRNLTISKESVPSAKNDVQTQPCRETSKLLQRIQVHYMNKFKYQCEYCPRRFKLSGQLKVHVRLHTGEKPYGCANCGEHFIRTDYLKRHLAKCNGKGEKEKILCEKCGDLFTRDALSVHQKTCVISSKSSGSSQQVNDKDKSPTKIKGFPCANCSDRFLLFSQLQQHFLAKHRSDQPQNKDQQQLVSSHMQVIKQEQVDEGYGQNQESSSQINTRERRVCSNTDLIKPLKCPQCNMRFSRSTGLGMHMRIHKGVYPLSCTKCHVGFWTRKTMEKHRRKCELNDTENDPEKGDVSIHKYQCSECDQSFTDGLRLISHLEEHGREDQERRSDIHRCHVCNKVFAQAGILQRHSPHRCTKCHLSFTRSTELAEHMVTHRDENFPCDLCDETFSCKTSRAEHRK</sequence>
<evidence type="ECO:0000256" key="6">
    <source>
        <dbReference type="SAM" id="MobiDB-lite"/>
    </source>
</evidence>
<dbReference type="PROSITE" id="PS00028">
    <property type="entry name" value="ZINC_FINGER_C2H2_1"/>
    <property type="match status" value="5"/>
</dbReference>
<evidence type="ECO:0000256" key="3">
    <source>
        <dbReference type="ARBA" id="ARBA00022771"/>
    </source>
</evidence>
<dbReference type="GO" id="GO:0000977">
    <property type="term" value="F:RNA polymerase II transcription regulatory region sequence-specific DNA binding"/>
    <property type="evidence" value="ECO:0007669"/>
    <property type="project" value="TreeGrafter"/>
</dbReference>
<keyword evidence="1" id="KW-0479">Metal-binding</keyword>
<keyword evidence="2" id="KW-0677">Repeat</keyword>
<feature type="domain" description="C2H2-type" evidence="7">
    <location>
        <begin position="445"/>
        <end position="465"/>
    </location>
</feature>
<dbReference type="GO" id="GO:0008270">
    <property type="term" value="F:zinc ion binding"/>
    <property type="evidence" value="ECO:0007669"/>
    <property type="project" value="UniProtKB-KW"/>
</dbReference>
<keyword evidence="3 5" id="KW-0863">Zinc-finger</keyword>
<dbReference type="SMART" id="SM00355">
    <property type="entry name" value="ZnF_C2H2"/>
    <property type="match status" value="9"/>
</dbReference>
<dbReference type="PANTHER" id="PTHR24379:SF127">
    <property type="entry name" value="BLOODY FINGERS-RELATED"/>
    <property type="match status" value="1"/>
</dbReference>
<accession>A0A8C1XNK7</accession>
<evidence type="ECO:0000256" key="5">
    <source>
        <dbReference type="PROSITE-ProRule" id="PRU00042"/>
    </source>
</evidence>
<dbReference type="GO" id="GO:0005634">
    <property type="term" value="C:nucleus"/>
    <property type="evidence" value="ECO:0007669"/>
    <property type="project" value="TreeGrafter"/>
</dbReference>
<evidence type="ECO:0000259" key="7">
    <source>
        <dbReference type="PROSITE" id="PS50157"/>
    </source>
</evidence>
<feature type="compositionally biased region" description="Basic residues" evidence="6">
    <location>
        <begin position="10"/>
        <end position="19"/>
    </location>
</feature>
<dbReference type="Ensembl" id="ENSCCRT00015086381.1">
    <property type="protein sequence ID" value="ENSCCRP00015083652.1"/>
    <property type="gene ID" value="ENSCCRG00015033780.1"/>
</dbReference>
<dbReference type="Proteomes" id="UP000694700">
    <property type="component" value="Unplaced"/>
</dbReference>
<evidence type="ECO:0000256" key="1">
    <source>
        <dbReference type="ARBA" id="ARBA00022723"/>
    </source>
</evidence>
<evidence type="ECO:0000256" key="4">
    <source>
        <dbReference type="ARBA" id="ARBA00022833"/>
    </source>
</evidence>
<dbReference type="GO" id="GO:0000981">
    <property type="term" value="F:DNA-binding transcription factor activity, RNA polymerase II-specific"/>
    <property type="evidence" value="ECO:0007669"/>
    <property type="project" value="TreeGrafter"/>
</dbReference>
<organism evidence="8 9">
    <name type="scientific">Cyprinus carpio</name>
    <name type="common">Common carp</name>
    <dbReference type="NCBI Taxonomy" id="7962"/>
    <lineage>
        <taxon>Eukaryota</taxon>
        <taxon>Metazoa</taxon>
        <taxon>Chordata</taxon>
        <taxon>Craniata</taxon>
        <taxon>Vertebrata</taxon>
        <taxon>Euteleostomi</taxon>
        <taxon>Actinopterygii</taxon>
        <taxon>Neopterygii</taxon>
        <taxon>Teleostei</taxon>
        <taxon>Ostariophysi</taxon>
        <taxon>Cypriniformes</taxon>
        <taxon>Cyprinidae</taxon>
        <taxon>Cyprininae</taxon>
        <taxon>Cyprinus</taxon>
    </lineage>
</organism>
<dbReference type="InterPro" id="IPR013087">
    <property type="entry name" value="Znf_C2H2_type"/>
</dbReference>
<dbReference type="Gene3D" id="3.30.160.60">
    <property type="entry name" value="Classic Zinc Finger"/>
    <property type="match status" value="6"/>
</dbReference>
<feature type="domain" description="C2H2-type" evidence="7">
    <location>
        <begin position="294"/>
        <end position="321"/>
    </location>
</feature>
<feature type="region of interest" description="Disordered" evidence="6">
    <location>
        <begin position="1"/>
        <end position="24"/>
    </location>
</feature>
<dbReference type="FunFam" id="3.30.160.60:FF:000072">
    <property type="entry name" value="zinc finger protein 143 isoform X1"/>
    <property type="match status" value="1"/>
</dbReference>
<proteinExistence type="predicted"/>
<protein>
    <recommendedName>
        <fullName evidence="7">C2H2-type domain-containing protein</fullName>
    </recommendedName>
</protein>